<dbReference type="CDD" id="cd09272">
    <property type="entry name" value="RNase_HI_RT_Ty1"/>
    <property type="match status" value="1"/>
</dbReference>
<protein>
    <submittedName>
        <fullName evidence="2">Copia protein</fullName>
    </submittedName>
</protein>
<dbReference type="AlphaFoldDB" id="A0A6L2KST8"/>
<feature type="compositionally biased region" description="Pro residues" evidence="1">
    <location>
        <begin position="8"/>
        <end position="29"/>
    </location>
</feature>
<feature type="region of interest" description="Disordered" evidence="1">
    <location>
        <begin position="1"/>
        <end position="30"/>
    </location>
</feature>
<name>A0A6L2KST8_TANCI</name>
<evidence type="ECO:0000313" key="2">
    <source>
        <dbReference type="EMBL" id="GEU51810.1"/>
    </source>
</evidence>
<evidence type="ECO:0000256" key="1">
    <source>
        <dbReference type="SAM" id="MobiDB-lite"/>
    </source>
</evidence>
<dbReference type="EMBL" id="BKCJ010002923">
    <property type="protein sequence ID" value="GEU51810.1"/>
    <property type="molecule type" value="Genomic_DNA"/>
</dbReference>
<reference evidence="2" key="1">
    <citation type="journal article" date="2019" name="Sci. Rep.">
        <title>Draft genome of Tanacetum cinerariifolium, the natural source of mosquito coil.</title>
        <authorList>
            <person name="Yamashiro T."/>
            <person name="Shiraishi A."/>
            <person name="Satake H."/>
            <person name="Nakayama K."/>
        </authorList>
    </citation>
    <scope>NUCLEOTIDE SEQUENCE</scope>
</reference>
<sequence length="712" mass="79895">MDNWPLGPSNPSPPPRVSRPPPSFLNPPPEFERLPSTQPLFVNINNNTPLLHNNAPSLENLYHPPPNLENQDFPNPPNIFDFVHPNDMPHLHSMFCQFDLESAVLTGLAAVLTLVPAVLIISDLVNTACGTNPFLGPDIMFSVCLCARFQEAPKTSHLEAVKRIFRYNKGTMHLGLWYPKGTGIVTVVYADSDHAGDYVDRKSTSGIFTFVGCCLTSWFLKKQTALAISTTEAEYVSTGKACQEALWMKQALIDYDGKKRPRESNASSSSSTLNHPPLSHPLDDSIDENDDESFHSNPSFSSQNISCSSNDVSIVHQNPSHESHYLNTILSETINLQTQQRDAHREGLRFTLVSWLIIRHAVNGNNTRQQGWLSILITVVDMYHRKAEMVPKSSSLLTRILLLFNKLLETYKFLAEEDAKESVGFPGRVFKEKVPEWTPDVRLFKIEEYLRVSHAQAQGVYGTIVNSFDCPPDSYHPPHPTYETYSGDTCGNDSHFGYDCPPQFPINYEPEPGYIQNYNSYPHDSPSFSQQYPCCEDCGTLNMTLTKVTEQMTSLTSLCELACQIVQKNLEEKQLEEEQAVKAQSWKLSICYDDDDDEEGYNSLNNNIISELPSYSTVTPTEPIDSLSMGDKHLNTIPATESDKFIKSCVENLVSNLKDIVAEVLIFEVLVVGYEHVVMNCGSAGNRNSDCSEDDEFEDDRLVVVEQQVRVD</sequence>
<proteinExistence type="predicted"/>
<accession>A0A6L2KST8</accession>
<gene>
    <name evidence="2" type="ORF">Tci_023788</name>
</gene>
<feature type="compositionally biased region" description="Low complexity" evidence="1">
    <location>
        <begin position="264"/>
        <end position="277"/>
    </location>
</feature>
<feature type="region of interest" description="Disordered" evidence="1">
    <location>
        <begin position="258"/>
        <end position="302"/>
    </location>
</feature>
<comment type="caution">
    <text evidence="2">The sequence shown here is derived from an EMBL/GenBank/DDBJ whole genome shotgun (WGS) entry which is preliminary data.</text>
</comment>
<dbReference type="PANTHER" id="PTHR11439:SF483">
    <property type="entry name" value="PEPTIDE SYNTHASE GLIP-LIKE, PUTATIVE (AFU_ORTHOLOGUE AFUA_3G12920)-RELATED"/>
    <property type="match status" value="1"/>
</dbReference>
<dbReference type="PANTHER" id="PTHR11439">
    <property type="entry name" value="GAG-POL-RELATED RETROTRANSPOSON"/>
    <property type="match status" value="1"/>
</dbReference>
<organism evidence="2">
    <name type="scientific">Tanacetum cinerariifolium</name>
    <name type="common">Dalmatian daisy</name>
    <name type="synonym">Chrysanthemum cinerariifolium</name>
    <dbReference type="NCBI Taxonomy" id="118510"/>
    <lineage>
        <taxon>Eukaryota</taxon>
        <taxon>Viridiplantae</taxon>
        <taxon>Streptophyta</taxon>
        <taxon>Embryophyta</taxon>
        <taxon>Tracheophyta</taxon>
        <taxon>Spermatophyta</taxon>
        <taxon>Magnoliopsida</taxon>
        <taxon>eudicotyledons</taxon>
        <taxon>Gunneridae</taxon>
        <taxon>Pentapetalae</taxon>
        <taxon>asterids</taxon>
        <taxon>campanulids</taxon>
        <taxon>Asterales</taxon>
        <taxon>Asteraceae</taxon>
        <taxon>Asteroideae</taxon>
        <taxon>Anthemideae</taxon>
        <taxon>Anthemidinae</taxon>
        <taxon>Tanacetum</taxon>
    </lineage>
</organism>